<dbReference type="EMBL" id="JAUSUL010000001">
    <property type="protein sequence ID" value="MDQ0314298.1"/>
    <property type="molecule type" value="Genomic_DNA"/>
</dbReference>
<evidence type="ECO:0000313" key="5">
    <source>
        <dbReference type="Proteomes" id="UP001229244"/>
    </source>
</evidence>
<evidence type="ECO:0000259" key="3">
    <source>
        <dbReference type="Pfam" id="PF09850"/>
    </source>
</evidence>
<name>A0AAE3VLT3_9HYPH</name>
<dbReference type="Gene3D" id="1.25.40.590">
    <property type="entry name" value="Type IV / VI secretion system, DotU"/>
    <property type="match status" value="1"/>
</dbReference>
<sequence length="326" mass="36285">MVDTSDDDPTVMQSSSRRGDGKVSPRSRTSLRDLVGDEDDATVRRNGGDDDPTIRKDQGSDDPTVVVSSRGGQSGAPVATGTESGDASGYDMLLRRQPQRNDEILLVCAEPLLVLAAELRNSVEFADIDALRRRVSAEIERFEERATKMGASAGEITAGRYVLCSLIDEIVLTTPWGSRSTWSNQSLLSEYHGETWGGEKVFQLLDRIMEQPKKYLAVLRLIDACLVLGFEGRYRVVEGGRDQLENVRTRLGRTLREYLPAPPDQLSARWEGPRKKRSIRTFVPLWVAFTASAVLIVLLYVFFQIRLQEDLGPVLTTIQSLQGQVR</sequence>
<protein>
    <submittedName>
        <fullName evidence="4">Type VI secretion system protein ImpK</fullName>
    </submittedName>
</protein>
<feature type="domain" description="Type IV / VI secretion system DotU" evidence="3">
    <location>
        <begin position="105"/>
        <end position="305"/>
    </location>
</feature>
<reference evidence="4" key="1">
    <citation type="submission" date="2023-07" db="EMBL/GenBank/DDBJ databases">
        <title>Genomic Encyclopedia of Type Strains, Phase IV (KMG-IV): sequencing the most valuable type-strain genomes for metagenomic binning, comparative biology and taxonomic classification.</title>
        <authorList>
            <person name="Goeker M."/>
        </authorList>
    </citation>
    <scope>NUCLEOTIDE SEQUENCE</scope>
    <source>
        <strain evidence="4">DSM 21202</strain>
    </source>
</reference>
<feature type="transmembrane region" description="Helical" evidence="2">
    <location>
        <begin position="283"/>
        <end position="303"/>
    </location>
</feature>
<dbReference type="AlphaFoldDB" id="A0AAE3VLT3"/>
<keyword evidence="2" id="KW-1133">Transmembrane helix</keyword>
<keyword evidence="2" id="KW-0472">Membrane</keyword>
<feature type="compositionally biased region" description="Basic and acidic residues" evidence="1">
    <location>
        <begin position="30"/>
        <end position="59"/>
    </location>
</feature>
<evidence type="ECO:0000313" key="4">
    <source>
        <dbReference type="EMBL" id="MDQ0314298.1"/>
    </source>
</evidence>
<organism evidence="4 5">
    <name type="scientific">Amorphus orientalis</name>
    <dbReference type="NCBI Taxonomy" id="649198"/>
    <lineage>
        <taxon>Bacteria</taxon>
        <taxon>Pseudomonadati</taxon>
        <taxon>Pseudomonadota</taxon>
        <taxon>Alphaproteobacteria</taxon>
        <taxon>Hyphomicrobiales</taxon>
        <taxon>Amorphaceae</taxon>
        <taxon>Amorphus</taxon>
    </lineage>
</organism>
<gene>
    <name evidence="4" type="ORF">J2S73_000735</name>
</gene>
<feature type="region of interest" description="Disordered" evidence="1">
    <location>
        <begin position="1"/>
        <end position="87"/>
    </location>
</feature>
<dbReference type="Proteomes" id="UP001229244">
    <property type="component" value="Unassembled WGS sequence"/>
</dbReference>
<comment type="caution">
    <text evidence="4">The sequence shown here is derived from an EMBL/GenBank/DDBJ whole genome shotgun (WGS) entry which is preliminary data.</text>
</comment>
<dbReference type="RefSeq" id="WP_306884071.1">
    <property type="nucleotide sequence ID" value="NZ_JAUSUL010000001.1"/>
</dbReference>
<evidence type="ECO:0000256" key="2">
    <source>
        <dbReference type="SAM" id="Phobius"/>
    </source>
</evidence>
<proteinExistence type="predicted"/>
<accession>A0AAE3VLT3</accession>
<keyword evidence="5" id="KW-1185">Reference proteome</keyword>
<dbReference type="PANTHER" id="PTHR38033">
    <property type="entry name" value="MEMBRANE PROTEIN-RELATED"/>
    <property type="match status" value="1"/>
</dbReference>
<dbReference type="NCBIfam" id="TIGR03349">
    <property type="entry name" value="IV_VI_DotU"/>
    <property type="match status" value="1"/>
</dbReference>
<dbReference type="Pfam" id="PF09850">
    <property type="entry name" value="DotU"/>
    <property type="match status" value="1"/>
</dbReference>
<dbReference type="InterPro" id="IPR017732">
    <property type="entry name" value="T4/T6SS_DotU"/>
</dbReference>
<dbReference type="PANTHER" id="PTHR38033:SF1">
    <property type="entry name" value="DOTU FAMILY TYPE IV_VI SECRETION SYSTEM PROTEIN"/>
    <property type="match status" value="1"/>
</dbReference>
<dbReference type="InterPro" id="IPR038522">
    <property type="entry name" value="T4/T6SS_DotU_sf"/>
</dbReference>
<keyword evidence="2" id="KW-0812">Transmembrane</keyword>
<dbReference type="NCBIfam" id="NF038228">
    <property type="entry name" value="IcmH_DotU_IVB"/>
    <property type="match status" value="1"/>
</dbReference>
<evidence type="ECO:0000256" key="1">
    <source>
        <dbReference type="SAM" id="MobiDB-lite"/>
    </source>
</evidence>